<dbReference type="EMBL" id="JAVDTT010000003">
    <property type="protein sequence ID" value="MDR6842318.1"/>
    <property type="molecule type" value="Genomic_DNA"/>
</dbReference>
<evidence type="ECO:0000313" key="2">
    <source>
        <dbReference type="EMBL" id="MDR6842318.1"/>
    </source>
</evidence>
<evidence type="ECO:0000256" key="1">
    <source>
        <dbReference type="SAM" id="SignalP"/>
    </source>
</evidence>
<evidence type="ECO:0000313" key="3">
    <source>
        <dbReference type="Proteomes" id="UP001254759"/>
    </source>
</evidence>
<reference evidence="2 3" key="1">
    <citation type="submission" date="2023-07" db="EMBL/GenBank/DDBJ databases">
        <title>Sorghum-associated microbial communities from plants grown in Nebraska, USA.</title>
        <authorList>
            <person name="Schachtman D."/>
        </authorList>
    </citation>
    <scope>NUCLEOTIDE SEQUENCE [LARGE SCALE GENOMIC DNA]</scope>
    <source>
        <strain evidence="2 3">BE107</strain>
    </source>
</reference>
<accession>A0ABU1RU70</accession>
<dbReference type="Proteomes" id="UP001254759">
    <property type="component" value="Unassembled WGS sequence"/>
</dbReference>
<sequence length="146" mass="15886">MRKFLAAFPVLMLLASPQAHAITQAEAEKIAANYLASLPPADVSYDAIKTVIGDLDGDGKPEIAVQTALLGPTYWSYRLDVFVDRGKGYAHAGTSELWGDVQSIAIDKGMVVVKSKMLAPNDPRCCPTLEKTYRYVWKGGKVIEAK</sequence>
<dbReference type="RefSeq" id="WP_310094135.1">
    <property type="nucleotide sequence ID" value="NZ_JAVDTT010000003.1"/>
</dbReference>
<comment type="caution">
    <text evidence="2">The sequence shown here is derived from an EMBL/GenBank/DDBJ whole genome shotgun (WGS) entry which is preliminary data.</text>
</comment>
<name>A0ABU1RU70_9GAMM</name>
<feature type="chain" id="PRO_5046510526" evidence="1">
    <location>
        <begin position="22"/>
        <end position="146"/>
    </location>
</feature>
<gene>
    <name evidence="2" type="ORF">J2W94_002612</name>
</gene>
<keyword evidence="3" id="KW-1185">Reference proteome</keyword>
<proteinExistence type="predicted"/>
<keyword evidence="1" id="KW-0732">Signal</keyword>
<organism evidence="2 3">
    <name type="scientific">Pseudoxanthomonas sacheonensis</name>
    <dbReference type="NCBI Taxonomy" id="443615"/>
    <lineage>
        <taxon>Bacteria</taxon>
        <taxon>Pseudomonadati</taxon>
        <taxon>Pseudomonadota</taxon>
        <taxon>Gammaproteobacteria</taxon>
        <taxon>Lysobacterales</taxon>
        <taxon>Lysobacteraceae</taxon>
        <taxon>Pseudoxanthomonas</taxon>
    </lineage>
</organism>
<feature type="signal peptide" evidence="1">
    <location>
        <begin position="1"/>
        <end position="21"/>
    </location>
</feature>
<protein>
    <submittedName>
        <fullName evidence="2">Uncharacterized protein</fullName>
    </submittedName>
</protein>